<organism evidence="1 2">
    <name type="scientific">Giardia muris</name>
    <dbReference type="NCBI Taxonomy" id="5742"/>
    <lineage>
        <taxon>Eukaryota</taxon>
        <taxon>Metamonada</taxon>
        <taxon>Diplomonadida</taxon>
        <taxon>Hexamitidae</taxon>
        <taxon>Giardiinae</taxon>
        <taxon>Giardia</taxon>
    </lineage>
</organism>
<proteinExistence type="predicted"/>
<dbReference type="AlphaFoldDB" id="A0A4Z1SS24"/>
<dbReference type="VEuPathDB" id="GiardiaDB:GMRT_13222"/>
<protein>
    <submittedName>
        <fullName evidence="1">Uncharacterized protein</fullName>
    </submittedName>
</protein>
<gene>
    <name evidence="1" type="ORF">GMRT_13222</name>
</gene>
<evidence type="ECO:0000313" key="1">
    <source>
        <dbReference type="EMBL" id="TNJ28696.1"/>
    </source>
</evidence>
<comment type="caution">
    <text evidence="1">The sequence shown here is derived from an EMBL/GenBank/DDBJ whole genome shotgun (WGS) entry which is preliminary data.</text>
</comment>
<evidence type="ECO:0000313" key="2">
    <source>
        <dbReference type="Proteomes" id="UP000315496"/>
    </source>
</evidence>
<accession>A0A4Z1SS24</accession>
<sequence>MAIDSEVQGRIRALVDRFILLNYIRGGPTVPSDAIEVEVPFVREPELLDQAYALLHLLPTTRAIAYHTLLETLRTACQPYEVLKRSVHLYFGTTPDIIETLIRLNSLDDEAKDDGYVEYLKTIYEIANLPMSVQINRALIHDRLTSLQEKMVTRSNDGFGSVLAAAVALLVVSHNLSDPDFLETNMQWLHVIEAMLSSLSNQEANVSRWLEGTHLLGYSNQTRKCMQIQALSMRGEYEMVAELLEGLGCHANAVEFFLLADKVEQAREVLLRRLEITCNFGYRTLKQVCERIRVDLTETHIEQLKRMKAWEPLLHYLLSVGEIENDPELLQYVLDNSKALQIRAATDLGFYHLQCFREDSNDKSLDRSIHYYGLAVDQSRHVTSIKERLAYLIWLKIRRTRRSEARTELIYRSYSLYLDLHREEERSVYSDMLGRLCLALGDPQQALHYFHNACRIAVSEDKVEPHLLVSYLTALRQLRTHSLQNLNVEEAGLILQCSMEHLLRQPIERRRPIALLLGYKISAALLLIPTRLSKHALDLIGQWISLLKGFTDGVFGPLFETIVSALEERVRPTS</sequence>
<name>A0A4Z1SS24_GIAMU</name>
<reference evidence="1 2" key="1">
    <citation type="submission" date="2019-05" db="EMBL/GenBank/DDBJ databases">
        <title>The compact genome of Giardia muris reveals important steps in the evolution of intestinal protozoan parasites.</title>
        <authorList>
            <person name="Xu F."/>
            <person name="Jimenez-Gonzalez A."/>
            <person name="Einarsson E."/>
            <person name="Astvaldsson A."/>
            <person name="Peirasmaki D."/>
            <person name="Eckmann L."/>
            <person name="Andersson J.O."/>
            <person name="Svard S.G."/>
            <person name="Jerlstrom-Hultqvist J."/>
        </authorList>
    </citation>
    <scope>NUCLEOTIDE SEQUENCE [LARGE SCALE GENOMIC DNA]</scope>
    <source>
        <strain evidence="1 2">Roberts-Thomson</strain>
    </source>
</reference>
<dbReference type="Proteomes" id="UP000315496">
    <property type="component" value="Chromosome 2"/>
</dbReference>
<keyword evidence="2" id="KW-1185">Reference proteome</keyword>
<dbReference type="EMBL" id="VDLU01000002">
    <property type="protein sequence ID" value="TNJ28696.1"/>
    <property type="molecule type" value="Genomic_DNA"/>
</dbReference>